<accession>A0A8F1B861</accession>
<geneLocation type="mitochondrion" evidence="1"/>
<keyword evidence="1" id="KW-0496">Mitochondrion</keyword>
<organism evidence="1">
    <name type="scientific">Navicula veneta</name>
    <dbReference type="NCBI Taxonomy" id="138539"/>
    <lineage>
        <taxon>Eukaryota</taxon>
        <taxon>Sar</taxon>
        <taxon>Stramenopiles</taxon>
        <taxon>Ochrophyta</taxon>
        <taxon>Bacillariophyta</taxon>
        <taxon>Bacillariophyceae</taxon>
        <taxon>Bacillariophycidae</taxon>
        <taxon>Naviculales</taxon>
        <taxon>Naviculaceae</taxon>
        <taxon>Navicula</taxon>
    </lineage>
</organism>
<name>A0A8F1B861_9STRA</name>
<dbReference type="EMBL" id="MT383644">
    <property type="protein sequence ID" value="QWM93645.1"/>
    <property type="molecule type" value="Genomic_DNA"/>
</dbReference>
<evidence type="ECO:0000313" key="1">
    <source>
        <dbReference type="EMBL" id="QWM93645.1"/>
    </source>
</evidence>
<dbReference type="AlphaFoldDB" id="A0A8F1B861"/>
<sequence length="155" mass="18340">MQLNLKNYQILKTKNYLKKNNFLLFSIGANQNSQNWLTIEQGLNKLQLNYYKTYNNTTKKIIKNSIYKNAIHLVNSTFFILKPNKQTKIQIKSNIMNVINSIFFSTLAIKLNKKLYLISQSKNINSFDYKKNMSLMYQFLVTNLKFSNCVTRKEQ</sequence>
<dbReference type="RefSeq" id="YP_010134155.1">
    <property type="nucleotide sequence ID" value="NC_056793.1"/>
</dbReference>
<reference evidence="1" key="1">
    <citation type="journal article" date="2021" name="Ecol Indic">
        <title>Morphological and molecular identification reveals that waters from an isolated oasis in Tamanrasset (extreme South of Algerian Sahara) are colonized by opportunistic and pollution-tolerant diatom species.</title>
        <authorList>
            <person name="Gastineau R."/>
            <person name="Hamedi C."/>
            <person name="Baba Hamed M.B."/>
            <person name="Abi-Ayad S.-M.E.-A."/>
            <person name="Bak M."/>
            <person name="Lemieux C."/>
            <person name="Turmel M."/>
            <person name="Dobosz S."/>
            <person name="Wrobel R.J."/>
            <person name="Kierzek A."/>
            <person name="Lange-Bertalot H."/>
            <person name="Witkowski A."/>
        </authorList>
    </citation>
    <scope>NUCLEOTIDE SEQUENCE</scope>
    <source>
        <strain evidence="1">SZCZR1826</strain>
    </source>
</reference>
<protein>
    <submittedName>
        <fullName evidence="1">Uncharacterized protein</fullName>
    </submittedName>
</protein>
<gene>
    <name evidence="1" type="primary">orf155a</name>
</gene>
<dbReference type="GeneID" id="67123916"/>
<proteinExistence type="predicted"/>